<evidence type="ECO:0000313" key="3">
    <source>
        <dbReference type="EMBL" id="QBJ03650.1"/>
    </source>
</evidence>
<protein>
    <submittedName>
        <fullName evidence="3">Uncharacterized protein</fullName>
    </submittedName>
</protein>
<keyword evidence="1" id="KW-0175">Coiled coil</keyword>
<keyword evidence="4" id="KW-1185">Reference proteome</keyword>
<feature type="coiled-coil region" evidence="1">
    <location>
        <begin position="85"/>
        <end position="112"/>
    </location>
</feature>
<keyword evidence="2" id="KW-0812">Transmembrane</keyword>
<sequence>MKKVLKVVWNLLKSLFYAMCIAGTAGLFTWGNLLLLSDWGPYWYLGYLGVATLAFFIAMCWVDRSTSQEDTNGVRDEDLEDINKYKESLKVLDELDKQLLELENKRAKMNKE</sequence>
<dbReference type="EMBL" id="MK504444">
    <property type="protein sequence ID" value="QBJ03650.1"/>
    <property type="molecule type" value="Genomic_DNA"/>
</dbReference>
<evidence type="ECO:0000313" key="4">
    <source>
        <dbReference type="Proteomes" id="UP000309991"/>
    </source>
</evidence>
<organism evidence="3 4">
    <name type="scientific">Lactobacillus phage 3-521</name>
    <dbReference type="NCBI Taxonomy" id="2510943"/>
    <lineage>
        <taxon>Viruses</taxon>
        <taxon>Duplodnaviria</taxon>
        <taxon>Heunggongvirae</taxon>
        <taxon>Uroviricota</taxon>
        <taxon>Caudoviricetes</taxon>
        <taxon>Herelleviridae</taxon>
        <taxon>Watanabevirus</taxon>
        <taxon>Watanabevirus wv3521</taxon>
    </lineage>
</organism>
<feature type="transmembrane region" description="Helical" evidence="2">
    <location>
        <begin position="7"/>
        <end position="30"/>
    </location>
</feature>
<name>A0A4Y5FFI9_9CAUD</name>
<reference evidence="3 4" key="1">
    <citation type="submission" date="2019-02" db="EMBL/GenBank/DDBJ databases">
        <title>Isolation of virulent Lactobacillus brevis phages.</title>
        <authorList>
            <person name="Feyereisen M."/>
            <person name="Mahony J."/>
            <person name="O'Sullivan T."/>
            <person name="van Sinderen D."/>
        </authorList>
    </citation>
    <scope>NUCLEOTIDE SEQUENCE [LARGE SCALE GENOMIC DNA]</scope>
</reference>
<accession>A0A4Y5FFI9</accession>
<dbReference type="Proteomes" id="UP000309991">
    <property type="component" value="Segment"/>
</dbReference>
<feature type="transmembrane region" description="Helical" evidence="2">
    <location>
        <begin position="42"/>
        <end position="62"/>
    </location>
</feature>
<gene>
    <name evidence="3" type="ORF">UCC3521_0112</name>
</gene>
<keyword evidence="2" id="KW-0472">Membrane</keyword>
<evidence type="ECO:0000256" key="2">
    <source>
        <dbReference type="SAM" id="Phobius"/>
    </source>
</evidence>
<proteinExistence type="predicted"/>
<keyword evidence="2" id="KW-1133">Transmembrane helix</keyword>
<evidence type="ECO:0000256" key="1">
    <source>
        <dbReference type="SAM" id="Coils"/>
    </source>
</evidence>